<name>A0A7U9KY69_9ACTN</name>
<accession>A0A7U9KY69</accession>
<dbReference type="Pfam" id="PF14433">
    <property type="entry name" value="SUKH-3"/>
    <property type="match status" value="1"/>
</dbReference>
<dbReference type="RefSeq" id="WP_167515171.1">
    <property type="nucleotide sequence ID" value="NZ_BHZC01000001.1"/>
</dbReference>
<reference evidence="1 2" key="1">
    <citation type="submission" date="2018-11" db="EMBL/GenBank/DDBJ databases">
        <title>Whole genome sequence of Streptomyces chrestomyceticus NBRC 13444(T).</title>
        <authorList>
            <person name="Komaki H."/>
            <person name="Tamura T."/>
        </authorList>
    </citation>
    <scope>NUCLEOTIDE SEQUENCE [LARGE SCALE GENOMIC DNA]</scope>
    <source>
        <strain evidence="1 2">NBRC 13444</strain>
    </source>
</reference>
<evidence type="ECO:0000313" key="2">
    <source>
        <dbReference type="Proteomes" id="UP000287830"/>
    </source>
</evidence>
<proteinExistence type="predicted"/>
<comment type="caution">
    <text evidence="1">The sequence shown here is derived from an EMBL/GenBank/DDBJ whole genome shotgun (WGS) entry which is preliminary data.</text>
</comment>
<sequence>MTDGKSKYDIDQWLRDNGWTPERDVSDRIPDFIEDAVQQAEDDGHPAPVFEAAKRFLVSYGLLELRHPRKADWVLETNPAGGHEGDFEDIAELSEELGIGLFRVGYDEPESASILMDESGRFYYHHWSDNYFLGNNEREAFANWLVNNYQGLG</sequence>
<gene>
    <name evidence="1" type="ORF">OEIGOIKO_05389</name>
</gene>
<dbReference type="GeneID" id="95624192"/>
<evidence type="ECO:0008006" key="3">
    <source>
        <dbReference type="Google" id="ProtNLM"/>
    </source>
</evidence>
<dbReference type="EMBL" id="BHZC01000001">
    <property type="protein sequence ID" value="GCD37590.1"/>
    <property type="molecule type" value="Genomic_DNA"/>
</dbReference>
<protein>
    <recommendedName>
        <fullName evidence="3">SUKH-3 domain containing protein</fullName>
    </recommendedName>
</protein>
<evidence type="ECO:0000313" key="1">
    <source>
        <dbReference type="EMBL" id="GCD37590.1"/>
    </source>
</evidence>
<dbReference type="InterPro" id="IPR025850">
    <property type="entry name" value="SUKH-3"/>
</dbReference>
<dbReference type="AlphaFoldDB" id="A0A7U9KY69"/>
<dbReference type="Proteomes" id="UP000287830">
    <property type="component" value="Unassembled WGS sequence"/>
</dbReference>
<organism evidence="1 2">
    <name type="scientific">Streptomyces chrestomyceticus JCM 4735</name>
    <dbReference type="NCBI Taxonomy" id="1306181"/>
    <lineage>
        <taxon>Bacteria</taxon>
        <taxon>Bacillati</taxon>
        <taxon>Actinomycetota</taxon>
        <taxon>Actinomycetes</taxon>
        <taxon>Kitasatosporales</taxon>
        <taxon>Streptomycetaceae</taxon>
        <taxon>Streptomyces</taxon>
    </lineage>
</organism>